<accession>A0ACC2M387</accession>
<proteinExistence type="predicted"/>
<evidence type="ECO:0000313" key="2">
    <source>
        <dbReference type="Proteomes" id="UP001234297"/>
    </source>
</evidence>
<name>A0ACC2M387_PERAE</name>
<dbReference type="EMBL" id="CM056813">
    <property type="protein sequence ID" value="KAJ8639647.1"/>
    <property type="molecule type" value="Genomic_DNA"/>
</dbReference>
<sequence length="76" mass="8582">MSKNHGVANMENIKTIVFLGIVVSCVKRNCGHLEESKQRREMERKIVPPSHDDQTRVKSLNLVSFDTLAVGESCRN</sequence>
<keyword evidence="2" id="KW-1185">Reference proteome</keyword>
<comment type="caution">
    <text evidence="1">The sequence shown here is derived from an EMBL/GenBank/DDBJ whole genome shotgun (WGS) entry which is preliminary data.</text>
</comment>
<protein>
    <submittedName>
        <fullName evidence="1">Uncharacterized protein</fullName>
    </submittedName>
</protein>
<gene>
    <name evidence="1" type="ORF">MRB53_016341</name>
</gene>
<organism evidence="1 2">
    <name type="scientific">Persea americana</name>
    <name type="common">Avocado</name>
    <dbReference type="NCBI Taxonomy" id="3435"/>
    <lineage>
        <taxon>Eukaryota</taxon>
        <taxon>Viridiplantae</taxon>
        <taxon>Streptophyta</taxon>
        <taxon>Embryophyta</taxon>
        <taxon>Tracheophyta</taxon>
        <taxon>Spermatophyta</taxon>
        <taxon>Magnoliopsida</taxon>
        <taxon>Magnoliidae</taxon>
        <taxon>Laurales</taxon>
        <taxon>Lauraceae</taxon>
        <taxon>Persea</taxon>
    </lineage>
</organism>
<evidence type="ECO:0000313" key="1">
    <source>
        <dbReference type="EMBL" id="KAJ8639647.1"/>
    </source>
</evidence>
<reference evidence="1 2" key="1">
    <citation type="journal article" date="2022" name="Hortic Res">
        <title>A haplotype resolved chromosomal level avocado genome allows analysis of novel avocado genes.</title>
        <authorList>
            <person name="Nath O."/>
            <person name="Fletcher S.J."/>
            <person name="Hayward A."/>
            <person name="Shaw L.M."/>
            <person name="Masouleh A.K."/>
            <person name="Furtado A."/>
            <person name="Henry R.J."/>
            <person name="Mitter N."/>
        </authorList>
    </citation>
    <scope>NUCLEOTIDE SEQUENCE [LARGE SCALE GENOMIC DNA]</scope>
    <source>
        <strain evidence="2">cv. Hass</strain>
    </source>
</reference>
<dbReference type="Proteomes" id="UP001234297">
    <property type="component" value="Chromosome 5"/>
</dbReference>